<name>A0A453N3P2_AEGTS</name>
<protein>
    <recommendedName>
        <fullName evidence="3">Reverse transcriptase domain-containing protein</fullName>
    </recommendedName>
</protein>
<sequence>LGLLANFGEATGLHLNQSKSSLAAIRCDDVDLPEVLQSFGGSLVDFPMTYLGLPISTTRLRLIHFQFILDRIKARLAGWKGRLLNLAGRRVL</sequence>
<accession>A0A453N3P2</accession>
<reference evidence="2" key="1">
    <citation type="journal article" date="2014" name="Science">
        <title>Ancient hybridizations among the ancestral genomes of bread wheat.</title>
        <authorList>
            <consortium name="International Wheat Genome Sequencing Consortium,"/>
            <person name="Marcussen T."/>
            <person name="Sandve S.R."/>
            <person name="Heier L."/>
            <person name="Spannagl M."/>
            <person name="Pfeifer M."/>
            <person name="Jakobsen K.S."/>
            <person name="Wulff B.B."/>
            <person name="Steuernagel B."/>
            <person name="Mayer K.F."/>
            <person name="Olsen O.A."/>
        </authorList>
    </citation>
    <scope>NUCLEOTIDE SEQUENCE [LARGE SCALE GENOMIC DNA]</scope>
    <source>
        <strain evidence="2">cv. AL8/78</strain>
    </source>
</reference>
<evidence type="ECO:0008006" key="3">
    <source>
        <dbReference type="Google" id="ProtNLM"/>
    </source>
</evidence>
<reference evidence="2" key="2">
    <citation type="journal article" date="2017" name="Nat. Plants">
        <title>The Aegilops tauschii genome reveals multiple impacts of transposons.</title>
        <authorList>
            <person name="Zhao G."/>
            <person name="Zou C."/>
            <person name="Li K."/>
            <person name="Wang K."/>
            <person name="Li T."/>
            <person name="Gao L."/>
            <person name="Zhang X."/>
            <person name="Wang H."/>
            <person name="Yang Z."/>
            <person name="Liu X."/>
            <person name="Jiang W."/>
            <person name="Mao L."/>
            <person name="Kong X."/>
            <person name="Jiao Y."/>
            <person name="Jia J."/>
        </authorList>
    </citation>
    <scope>NUCLEOTIDE SEQUENCE [LARGE SCALE GENOMIC DNA]</scope>
    <source>
        <strain evidence="2">cv. AL8/78</strain>
    </source>
</reference>
<evidence type="ECO:0000313" key="2">
    <source>
        <dbReference type="Proteomes" id="UP000015105"/>
    </source>
</evidence>
<organism evidence="1 2">
    <name type="scientific">Aegilops tauschii subsp. strangulata</name>
    <name type="common">Goatgrass</name>
    <dbReference type="NCBI Taxonomy" id="200361"/>
    <lineage>
        <taxon>Eukaryota</taxon>
        <taxon>Viridiplantae</taxon>
        <taxon>Streptophyta</taxon>
        <taxon>Embryophyta</taxon>
        <taxon>Tracheophyta</taxon>
        <taxon>Spermatophyta</taxon>
        <taxon>Magnoliopsida</taxon>
        <taxon>Liliopsida</taxon>
        <taxon>Poales</taxon>
        <taxon>Poaceae</taxon>
        <taxon>BOP clade</taxon>
        <taxon>Pooideae</taxon>
        <taxon>Triticodae</taxon>
        <taxon>Triticeae</taxon>
        <taxon>Triticinae</taxon>
        <taxon>Aegilops</taxon>
    </lineage>
</organism>
<dbReference type="PANTHER" id="PTHR33116">
    <property type="entry name" value="REVERSE TRANSCRIPTASE ZINC-BINDING DOMAIN-CONTAINING PROTEIN-RELATED-RELATED"/>
    <property type="match status" value="1"/>
</dbReference>
<evidence type="ECO:0000313" key="1">
    <source>
        <dbReference type="EnsemblPlants" id="AET6Gv20205300.1"/>
    </source>
</evidence>
<dbReference type="STRING" id="200361.A0A453N3P2"/>
<reference evidence="1" key="5">
    <citation type="journal article" date="2021" name="G3 (Bethesda)">
        <title>Aegilops tauschii genome assembly Aet v5.0 features greater sequence contiguity and improved annotation.</title>
        <authorList>
            <person name="Wang L."/>
            <person name="Zhu T."/>
            <person name="Rodriguez J.C."/>
            <person name="Deal K.R."/>
            <person name="Dubcovsky J."/>
            <person name="McGuire P.E."/>
            <person name="Lux T."/>
            <person name="Spannagl M."/>
            <person name="Mayer K.F.X."/>
            <person name="Baldrich P."/>
            <person name="Meyers B.C."/>
            <person name="Huo N."/>
            <person name="Gu Y.Q."/>
            <person name="Zhou H."/>
            <person name="Devos K.M."/>
            <person name="Bennetzen J.L."/>
            <person name="Unver T."/>
            <person name="Budak H."/>
            <person name="Gulick P.J."/>
            <person name="Galiba G."/>
            <person name="Kalapos B."/>
            <person name="Nelson D.R."/>
            <person name="Li P."/>
            <person name="You F.M."/>
            <person name="Luo M.C."/>
            <person name="Dvorak J."/>
        </authorList>
    </citation>
    <scope>NUCLEOTIDE SEQUENCE [LARGE SCALE GENOMIC DNA]</scope>
    <source>
        <strain evidence="1">cv. AL8/78</strain>
    </source>
</reference>
<dbReference type="Proteomes" id="UP000015105">
    <property type="component" value="Chromosome 6D"/>
</dbReference>
<proteinExistence type="predicted"/>
<dbReference type="PANTHER" id="PTHR33116:SF87">
    <property type="entry name" value="OS01G0158850 PROTEIN"/>
    <property type="match status" value="1"/>
</dbReference>
<dbReference type="EnsemblPlants" id="AET6Gv20205300.1">
    <property type="protein sequence ID" value="AET6Gv20205300.1"/>
    <property type="gene ID" value="AET6Gv20205300"/>
</dbReference>
<dbReference type="AlphaFoldDB" id="A0A453N3P2"/>
<keyword evidence="2" id="KW-1185">Reference proteome</keyword>
<reference evidence="1" key="4">
    <citation type="submission" date="2019-03" db="UniProtKB">
        <authorList>
            <consortium name="EnsemblPlants"/>
        </authorList>
    </citation>
    <scope>IDENTIFICATION</scope>
</reference>
<dbReference type="Gramene" id="AET6Gv20205300.1">
    <property type="protein sequence ID" value="AET6Gv20205300.1"/>
    <property type="gene ID" value="AET6Gv20205300"/>
</dbReference>
<reference evidence="1" key="3">
    <citation type="journal article" date="2017" name="Nature">
        <title>Genome sequence of the progenitor of the wheat D genome Aegilops tauschii.</title>
        <authorList>
            <person name="Luo M.C."/>
            <person name="Gu Y.Q."/>
            <person name="Puiu D."/>
            <person name="Wang H."/>
            <person name="Twardziok S.O."/>
            <person name="Deal K.R."/>
            <person name="Huo N."/>
            <person name="Zhu T."/>
            <person name="Wang L."/>
            <person name="Wang Y."/>
            <person name="McGuire P.E."/>
            <person name="Liu S."/>
            <person name="Long H."/>
            <person name="Ramasamy R.K."/>
            <person name="Rodriguez J.C."/>
            <person name="Van S.L."/>
            <person name="Yuan L."/>
            <person name="Wang Z."/>
            <person name="Xia Z."/>
            <person name="Xiao L."/>
            <person name="Anderson O.D."/>
            <person name="Ouyang S."/>
            <person name="Liang Y."/>
            <person name="Zimin A.V."/>
            <person name="Pertea G."/>
            <person name="Qi P."/>
            <person name="Bennetzen J.L."/>
            <person name="Dai X."/>
            <person name="Dawson M.W."/>
            <person name="Muller H.G."/>
            <person name="Kugler K."/>
            <person name="Rivarola-Duarte L."/>
            <person name="Spannagl M."/>
            <person name="Mayer K.F.X."/>
            <person name="Lu F.H."/>
            <person name="Bevan M.W."/>
            <person name="Leroy P."/>
            <person name="Li P."/>
            <person name="You F.M."/>
            <person name="Sun Q."/>
            <person name="Liu Z."/>
            <person name="Lyons E."/>
            <person name="Wicker T."/>
            <person name="Salzberg S.L."/>
            <person name="Devos K.M."/>
            <person name="Dvorak J."/>
        </authorList>
    </citation>
    <scope>NUCLEOTIDE SEQUENCE [LARGE SCALE GENOMIC DNA]</scope>
    <source>
        <strain evidence="1">cv. AL8/78</strain>
    </source>
</reference>